<gene>
    <name evidence="3" type="ORF">CYMTET_18201</name>
</gene>
<evidence type="ECO:0000256" key="1">
    <source>
        <dbReference type="SAM" id="MobiDB-lite"/>
    </source>
</evidence>
<feature type="region of interest" description="Disordered" evidence="1">
    <location>
        <begin position="535"/>
        <end position="592"/>
    </location>
</feature>
<dbReference type="PROSITE" id="PS51140">
    <property type="entry name" value="CUE"/>
    <property type="match status" value="1"/>
</dbReference>
<dbReference type="CDD" id="cd14279">
    <property type="entry name" value="CUE"/>
    <property type="match status" value="1"/>
</dbReference>
<dbReference type="Gene3D" id="1.10.8.10">
    <property type="entry name" value="DNA helicase RuvA subunit, C-terminal domain"/>
    <property type="match status" value="1"/>
</dbReference>
<name>A0AAE0G8R0_9CHLO</name>
<proteinExistence type="predicted"/>
<protein>
    <recommendedName>
        <fullName evidence="2">CUE domain-containing protein</fullName>
    </recommendedName>
</protein>
<dbReference type="AlphaFoldDB" id="A0AAE0G8R0"/>
<dbReference type="SUPFAM" id="SSF46934">
    <property type="entry name" value="UBA-like"/>
    <property type="match status" value="1"/>
</dbReference>
<comment type="caution">
    <text evidence="3">The sequence shown here is derived from an EMBL/GenBank/DDBJ whole genome shotgun (WGS) entry which is preliminary data.</text>
</comment>
<dbReference type="EMBL" id="LGRX02008408">
    <property type="protein sequence ID" value="KAK3273564.1"/>
    <property type="molecule type" value="Genomic_DNA"/>
</dbReference>
<feature type="compositionally biased region" description="Pro residues" evidence="1">
    <location>
        <begin position="93"/>
        <end position="108"/>
    </location>
</feature>
<feature type="region of interest" description="Disordered" evidence="1">
    <location>
        <begin position="416"/>
        <end position="441"/>
    </location>
</feature>
<dbReference type="Proteomes" id="UP001190700">
    <property type="component" value="Unassembled WGS sequence"/>
</dbReference>
<evidence type="ECO:0000313" key="4">
    <source>
        <dbReference type="Proteomes" id="UP001190700"/>
    </source>
</evidence>
<keyword evidence="4" id="KW-1185">Reference proteome</keyword>
<feature type="domain" description="CUE" evidence="2">
    <location>
        <begin position="11"/>
        <end position="54"/>
    </location>
</feature>
<dbReference type="InterPro" id="IPR009060">
    <property type="entry name" value="UBA-like_sf"/>
</dbReference>
<dbReference type="InterPro" id="IPR003892">
    <property type="entry name" value="CUE"/>
</dbReference>
<accession>A0AAE0G8R0</accession>
<organism evidence="3 4">
    <name type="scientific">Cymbomonas tetramitiformis</name>
    <dbReference type="NCBI Taxonomy" id="36881"/>
    <lineage>
        <taxon>Eukaryota</taxon>
        <taxon>Viridiplantae</taxon>
        <taxon>Chlorophyta</taxon>
        <taxon>Pyramimonadophyceae</taxon>
        <taxon>Pyramimonadales</taxon>
        <taxon>Pyramimonadaceae</taxon>
        <taxon>Cymbomonas</taxon>
    </lineage>
</organism>
<evidence type="ECO:0000259" key="2">
    <source>
        <dbReference type="PROSITE" id="PS51140"/>
    </source>
</evidence>
<feature type="region of interest" description="Disordered" evidence="1">
    <location>
        <begin position="83"/>
        <end position="112"/>
    </location>
</feature>
<feature type="compositionally biased region" description="Basic and acidic residues" evidence="1">
    <location>
        <begin position="421"/>
        <end position="441"/>
    </location>
</feature>
<feature type="compositionally biased region" description="Low complexity" evidence="1">
    <location>
        <begin position="540"/>
        <end position="552"/>
    </location>
</feature>
<dbReference type="GO" id="GO:0043130">
    <property type="term" value="F:ubiquitin binding"/>
    <property type="evidence" value="ECO:0007669"/>
    <property type="project" value="InterPro"/>
</dbReference>
<reference evidence="3 4" key="1">
    <citation type="journal article" date="2015" name="Genome Biol. Evol.">
        <title>Comparative Genomics of a Bacterivorous Green Alga Reveals Evolutionary Causalities and Consequences of Phago-Mixotrophic Mode of Nutrition.</title>
        <authorList>
            <person name="Burns J.A."/>
            <person name="Paasch A."/>
            <person name="Narechania A."/>
            <person name="Kim E."/>
        </authorList>
    </citation>
    <scope>NUCLEOTIDE SEQUENCE [LARGE SCALE GENOMIC DNA]</scope>
    <source>
        <strain evidence="3 4">PLY_AMNH</strain>
    </source>
</reference>
<feature type="compositionally biased region" description="Basic and acidic residues" evidence="1">
    <location>
        <begin position="553"/>
        <end position="582"/>
    </location>
</feature>
<sequence>MPPGPQGPTREWAKDIDQLTQMFPALETALIADVLRANDCSLERSLECLLGMSEATESVGIHPSSPDEGSTDSNVVYTVPFSEPEAGSARSTNPPPGFQNEQPPPPPNFEETCVREFHPASFDQQNVAARRQSDSDEELARRLQIEFAQEQQDDNTLERDAALARQLQDEEPTPANASATSHEHSTSPGRTQRLSTALRSLTPGWKGLGLTLGNRDKNKPGPTSPPGGGSRGFLRIVSTESLDTVGACANVVREWPTGDAVLMTIKQQTALVLKYREQHIFKGQTRVALTACRRALLKIEEKLVAELMAKGQSQPLLERIALSLQSGQPKPEVTFEHEIILKHAIDTVMMYYVHEILWPEVIEINFDLDKPLQHICDSMQADPPSRLELTTEIASAADQEVIGDLKKLHLLRTGGDGGASHAHDGEAHEREKGARAVGRRADPSDCMAYRALPAPLPGPPRTNPTPPPPLGCFVQSPFISLPSDVHITGAQFACLHYIDNFSRMDGQPVSGRLAYTVTTFTAAAHWLSRGASINASPKLSRSSSAASVSRTSSEGRIDGNSHLEETLAAEADLRNDPGEPRVMESTAPTPINLMDTDLLSGSPMASTDLDGVAGDMTEDVDLLSGSPMASTDLDGVAGDMTEDVDLLSGSPMASTDLDGVAGDMTEDVDLLSGSPTLS</sequence>
<feature type="region of interest" description="Disordered" evidence="1">
    <location>
        <begin position="168"/>
        <end position="192"/>
    </location>
</feature>
<feature type="compositionally biased region" description="Polar residues" evidence="1">
    <location>
        <begin position="175"/>
        <end position="192"/>
    </location>
</feature>
<feature type="region of interest" description="Disordered" evidence="1">
    <location>
        <begin position="205"/>
        <end position="233"/>
    </location>
</feature>
<evidence type="ECO:0000313" key="3">
    <source>
        <dbReference type="EMBL" id="KAK3273564.1"/>
    </source>
</evidence>